<evidence type="ECO:0000313" key="3">
    <source>
        <dbReference type="Proteomes" id="UP001153269"/>
    </source>
</evidence>
<feature type="compositionally biased region" description="Low complexity" evidence="1">
    <location>
        <begin position="45"/>
        <end position="59"/>
    </location>
</feature>
<evidence type="ECO:0000313" key="2">
    <source>
        <dbReference type="EMBL" id="CAB1429081.1"/>
    </source>
</evidence>
<proteinExistence type="predicted"/>
<sequence length="111" mass="11540">MATVVMVTGKRVGGLAYALQSSEWLEFNMAERTSSCVQAGDKAPSSSLSSPTLSEQSESLLEKPRGVSPCSPPPTSSPPCVPSSPPPLPPRPTAGLLEFKPGHVLAITLPQ</sequence>
<feature type="compositionally biased region" description="Pro residues" evidence="1">
    <location>
        <begin position="70"/>
        <end position="92"/>
    </location>
</feature>
<gene>
    <name evidence="2" type="ORF">PLEPLA_LOCUS17056</name>
</gene>
<feature type="region of interest" description="Disordered" evidence="1">
    <location>
        <begin position="35"/>
        <end position="96"/>
    </location>
</feature>
<comment type="caution">
    <text evidence="2">The sequence shown here is derived from an EMBL/GenBank/DDBJ whole genome shotgun (WGS) entry which is preliminary data.</text>
</comment>
<protein>
    <submittedName>
        <fullName evidence="2">Uncharacterized protein</fullName>
    </submittedName>
</protein>
<dbReference type="Proteomes" id="UP001153269">
    <property type="component" value="Unassembled WGS sequence"/>
</dbReference>
<reference evidence="2" key="1">
    <citation type="submission" date="2020-03" db="EMBL/GenBank/DDBJ databases">
        <authorList>
            <person name="Weist P."/>
        </authorList>
    </citation>
    <scope>NUCLEOTIDE SEQUENCE</scope>
</reference>
<evidence type="ECO:0000256" key="1">
    <source>
        <dbReference type="SAM" id="MobiDB-lite"/>
    </source>
</evidence>
<dbReference type="AlphaFoldDB" id="A0A9N7UDM7"/>
<dbReference type="EMBL" id="CADEAL010001112">
    <property type="protein sequence ID" value="CAB1429081.1"/>
    <property type="molecule type" value="Genomic_DNA"/>
</dbReference>
<organism evidence="2 3">
    <name type="scientific">Pleuronectes platessa</name>
    <name type="common">European plaice</name>
    <dbReference type="NCBI Taxonomy" id="8262"/>
    <lineage>
        <taxon>Eukaryota</taxon>
        <taxon>Metazoa</taxon>
        <taxon>Chordata</taxon>
        <taxon>Craniata</taxon>
        <taxon>Vertebrata</taxon>
        <taxon>Euteleostomi</taxon>
        <taxon>Actinopterygii</taxon>
        <taxon>Neopterygii</taxon>
        <taxon>Teleostei</taxon>
        <taxon>Neoteleostei</taxon>
        <taxon>Acanthomorphata</taxon>
        <taxon>Carangaria</taxon>
        <taxon>Pleuronectiformes</taxon>
        <taxon>Pleuronectoidei</taxon>
        <taxon>Pleuronectidae</taxon>
        <taxon>Pleuronectes</taxon>
    </lineage>
</organism>
<keyword evidence="3" id="KW-1185">Reference proteome</keyword>
<name>A0A9N7UDM7_PLEPL</name>
<accession>A0A9N7UDM7</accession>